<dbReference type="EMBL" id="NEMB01000003">
    <property type="protein sequence ID" value="PQQ67712.1"/>
    <property type="molecule type" value="Genomic_DNA"/>
</dbReference>
<feature type="transmembrane region" description="Helical" evidence="1">
    <location>
        <begin position="7"/>
        <end position="28"/>
    </location>
</feature>
<name>A0A2K9E388_9FIRM</name>
<dbReference type="OrthoDB" id="2086891at2"/>
<accession>A0A2K9E388</accession>
<keyword evidence="1" id="KW-0812">Transmembrane</keyword>
<dbReference type="RefSeq" id="WP_101301656.1">
    <property type="nucleotide sequence ID" value="NZ_CP025197.1"/>
</dbReference>
<dbReference type="Proteomes" id="UP000233534">
    <property type="component" value="Chromosome"/>
</dbReference>
<feature type="transmembrane region" description="Helical" evidence="1">
    <location>
        <begin position="101"/>
        <end position="122"/>
    </location>
</feature>
<evidence type="ECO:0000313" key="2">
    <source>
        <dbReference type="EMBL" id="AUG57829.1"/>
    </source>
</evidence>
<keyword evidence="1" id="KW-1133">Transmembrane helix</keyword>
<evidence type="ECO:0000313" key="5">
    <source>
        <dbReference type="Proteomes" id="UP000239720"/>
    </source>
</evidence>
<keyword evidence="4" id="KW-1185">Reference proteome</keyword>
<evidence type="ECO:0000313" key="4">
    <source>
        <dbReference type="Proteomes" id="UP000233534"/>
    </source>
</evidence>
<reference evidence="3 5" key="2">
    <citation type="journal article" date="2018" name="Syst. Appl. Microbiol.">
        <title>Characterization and high-quality draft genome sequence of Herbivorax saccincola A7, an anaerobic, alkaliphilic, thermophilic, cellulolytic, and xylanolytic bacterium.</title>
        <authorList>
            <person name="Aikawa S."/>
            <person name="Baramee S."/>
            <person name="Sermsathanaswadi J."/>
            <person name="Thianheng P."/>
            <person name="Tachaapaikoon C."/>
            <person name="Shikata A."/>
            <person name="Waeonukul R."/>
            <person name="Pason P."/>
            <person name="Ratanakhanokchai K."/>
            <person name="Kosugi A."/>
        </authorList>
    </citation>
    <scope>NUCLEOTIDE SEQUENCE [LARGE SCALE GENOMIC DNA]</scope>
    <source>
        <strain evidence="3 5">A7</strain>
    </source>
</reference>
<reference evidence="2" key="1">
    <citation type="submission" date="2017-12" db="EMBL/GenBank/DDBJ databases">
        <title>Complete genome sequence of Herbivorax saccincola GGR1, a novel Cellulosome-producing hydrolytic bacterium in a thermophilic biogas plant, established by Illumina and Nanopore MinION sequencing.</title>
        <authorList>
            <person name="Pechtl A."/>
            <person name="Ruckert C."/>
            <person name="Koeck D.E."/>
            <person name="Maus I."/>
            <person name="Winkler A."/>
            <person name="Kalinowski J."/>
            <person name="Puhler A."/>
            <person name="Schwarz W.W."/>
            <person name="Zverlov V.V."/>
            <person name="Schluter A."/>
            <person name="Liebl W."/>
        </authorList>
    </citation>
    <scope>NUCLEOTIDE SEQUENCE [LARGE SCALE GENOMIC DNA]</scope>
    <source>
        <strain evidence="2">GGR1</strain>
    </source>
</reference>
<dbReference type="KEGG" id="hsc:HVS_09650"/>
<dbReference type="AlphaFoldDB" id="A0A2K9E388"/>
<evidence type="ECO:0008006" key="6">
    <source>
        <dbReference type="Google" id="ProtNLM"/>
    </source>
</evidence>
<sequence length="250" mass="29604">MVQAKRILSFILAVLLTAVLQSYILAYYDSPPDNEDEIREKLSGIISSSEDKTSDQEKGFIEETFDSIVEMVDDKYREVFKKKWEENSIMDEEVSPEVFDFLSYLSIALTVFIIFIIVFIIFRNAYISKKIKKDDEEILLSVKEPEDMLKVVDKHIRKGDYNNALRFLYIASLIKLNNYNIVKLNKSKTNKQYLTEIKLNRPDLFNIFSKFTQDFNKYCYGGRVIRADKFQNWYQAYFEIITKERRDKNS</sequence>
<evidence type="ECO:0000313" key="3">
    <source>
        <dbReference type="EMBL" id="PQQ67712.1"/>
    </source>
</evidence>
<dbReference type="EMBL" id="CP025197">
    <property type="protein sequence ID" value="AUG57829.1"/>
    <property type="molecule type" value="Genomic_DNA"/>
</dbReference>
<proteinExistence type="predicted"/>
<dbReference type="Proteomes" id="UP000239720">
    <property type="component" value="Unassembled WGS sequence"/>
</dbReference>
<organism evidence="2 4">
    <name type="scientific">Acetivibrio saccincola</name>
    <dbReference type="NCBI Taxonomy" id="1677857"/>
    <lineage>
        <taxon>Bacteria</taxon>
        <taxon>Bacillati</taxon>
        <taxon>Bacillota</taxon>
        <taxon>Clostridia</taxon>
        <taxon>Eubacteriales</taxon>
        <taxon>Oscillospiraceae</taxon>
        <taxon>Acetivibrio</taxon>
    </lineage>
</organism>
<protein>
    <recommendedName>
        <fullName evidence="6">DUF4129 domain-containing protein</fullName>
    </recommendedName>
</protein>
<keyword evidence="1" id="KW-0472">Membrane</keyword>
<gene>
    <name evidence="3" type="ORF">B9R14_13785</name>
    <name evidence="2" type="ORF">HVS_09650</name>
</gene>
<evidence type="ECO:0000256" key="1">
    <source>
        <dbReference type="SAM" id="Phobius"/>
    </source>
</evidence>